<dbReference type="Pfam" id="PF00814">
    <property type="entry name" value="TsaD"/>
    <property type="match status" value="1"/>
</dbReference>
<dbReference type="STRING" id="1314778.A0A5C3NLX3"/>
<dbReference type="InterPro" id="IPR000905">
    <property type="entry name" value="Gcp-like_dom"/>
</dbReference>
<dbReference type="Proteomes" id="UP000308197">
    <property type="component" value="Unassembled WGS sequence"/>
</dbReference>
<feature type="compositionally biased region" description="Polar residues" evidence="1">
    <location>
        <begin position="243"/>
        <end position="252"/>
    </location>
</feature>
<evidence type="ECO:0000256" key="1">
    <source>
        <dbReference type="SAM" id="MobiDB-lite"/>
    </source>
</evidence>
<proteinExistence type="predicted"/>
<dbReference type="AlphaFoldDB" id="A0A5C3NLX3"/>
<dbReference type="SUPFAM" id="SSF53067">
    <property type="entry name" value="Actin-like ATPase domain"/>
    <property type="match status" value="1"/>
</dbReference>
<feature type="domain" description="Gcp-like" evidence="3">
    <location>
        <begin position="18"/>
        <end position="99"/>
    </location>
</feature>
<dbReference type="GO" id="GO:0072670">
    <property type="term" value="P:mitochondrial tRNA threonylcarbamoyladenosine modification"/>
    <property type="evidence" value="ECO:0007669"/>
    <property type="project" value="TreeGrafter"/>
</dbReference>
<protein>
    <recommendedName>
        <fullName evidence="3">Gcp-like domain-containing protein</fullName>
    </recommendedName>
</protein>
<dbReference type="InParanoid" id="A0A5C3NLX3"/>
<dbReference type="EMBL" id="ML212694">
    <property type="protein sequence ID" value="TFK78225.1"/>
    <property type="molecule type" value="Genomic_DNA"/>
</dbReference>
<dbReference type="InterPro" id="IPR043129">
    <property type="entry name" value="ATPase_NBD"/>
</dbReference>
<keyword evidence="5" id="KW-1185">Reference proteome</keyword>
<keyword evidence="2" id="KW-0472">Membrane</keyword>
<name>A0A5C3NLX3_9APHY</name>
<accession>A0A5C3NLX3</accession>
<keyword evidence="2" id="KW-0812">Transmembrane</keyword>
<evidence type="ECO:0000259" key="3">
    <source>
        <dbReference type="Pfam" id="PF00814"/>
    </source>
</evidence>
<reference evidence="4 5" key="1">
    <citation type="journal article" date="2019" name="Nat. Ecol. Evol.">
        <title>Megaphylogeny resolves global patterns of mushroom evolution.</title>
        <authorList>
            <person name="Varga T."/>
            <person name="Krizsan K."/>
            <person name="Foldi C."/>
            <person name="Dima B."/>
            <person name="Sanchez-Garcia M."/>
            <person name="Sanchez-Ramirez S."/>
            <person name="Szollosi G.J."/>
            <person name="Szarkandi J.G."/>
            <person name="Papp V."/>
            <person name="Albert L."/>
            <person name="Andreopoulos W."/>
            <person name="Angelini C."/>
            <person name="Antonin V."/>
            <person name="Barry K.W."/>
            <person name="Bougher N.L."/>
            <person name="Buchanan P."/>
            <person name="Buyck B."/>
            <person name="Bense V."/>
            <person name="Catcheside P."/>
            <person name="Chovatia M."/>
            <person name="Cooper J."/>
            <person name="Damon W."/>
            <person name="Desjardin D."/>
            <person name="Finy P."/>
            <person name="Geml J."/>
            <person name="Haridas S."/>
            <person name="Hughes K."/>
            <person name="Justo A."/>
            <person name="Karasinski D."/>
            <person name="Kautmanova I."/>
            <person name="Kiss B."/>
            <person name="Kocsube S."/>
            <person name="Kotiranta H."/>
            <person name="LaButti K.M."/>
            <person name="Lechner B.E."/>
            <person name="Liimatainen K."/>
            <person name="Lipzen A."/>
            <person name="Lukacs Z."/>
            <person name="Mihaltcheva S."/>
            <person name="Morgado L.N."/>
            <person name="Niskanen T."/>
            <person name="Noordeloos M.E."/>
            <person name="Ohm R.A."/>
            <person name="Ortiz-Santana B."/>
            <person name="Ovrebo C."/>
            <person name="Racz N."/>
            <person name="Riley R."/>
            <person name="Savchenko A."/>
            <person name="Shiryaev A."/>
            <person name="Soop K."/>
            <person name="Spirin V."/>
            <person name="Szebenyi C."/>
            <person name="Tomsovsky M."/>
            <person name="Tulloss R.E."/>
            <person name="Uehling J."/>
            <person name="Grigoriev I.V."/>
            <person name="Vagvolgyi C."/>
            <person name="Papp T."/>
            <person name="Martin F.M."/>
            <person name="Miettinen O."/>
            <person name="Hibbett D.S."/>
            <person name="Nagy L.G."/>
        </authorList>
    </citation>
    <scope>NUCLEOTIDE SEQUENCE [LARGE SCALE GENOMIC DNA]</scope>
    <source>
        <strain evidence="4 5">HHB13444</strain>
    </source>
</reference>
<feature type="transmembrane region" description="Helical" evidence="2">
    <location>
        <begin position="209"/>
        <end position="230"/>
    </location>
</feature>
<organism evidence="4 5">
    <name type="scientific">Polyporus arcularius HHB13444</name>
    <dbReference type="NCBI Taxonomy" id="1314778"/>
    <lineage>
        <taxon>Eukaryota</taxon>
        <taxon>Fungi</taxon>
        <taxon>Dikarya</taxon>
        <taxon>Basidiomycota</taxon>
        <taxon>Agaricomycotina</taxon>
        <taxon>Agaricomycetes</taxon>
        <taxon>Polyporales</taxon>
        <taxon>Polyporaceae</taxon>
        <taxon>Polyporus</taxon>
    </lineage>
</organism>
<evidence type="ECO:0000256" key="2">
    <source>
        <dbReference type="SAM" id="Phobius"/>
    </source>
</evidence>
<feature type="region of interest" description="Disordered" evidence="1">
    <location>
        <begin position="241"/>
        <end position="264"/>
    </location>
</feature>
<dbReference type="PANTHER" id="PTHR11735">
    <property type="entry name" value="TRNA N6-ADENOSINE THREONYLCARBAMOYLTRANSFERASE"/>
    <property type="match status" value="1"/>
</dbReference>
<dbReference type="Gene3D" id="3.30.420.40">
    <property type="match status" value="2"/>
</dbReference>
<gene>
    <name evidence="4" type="ORF">K466DRAFT_570969</name>
</gene>
<dbReference type="PANTHER" id="PTHR11735:SF6">
    <property type="entry name" value="TRNA N6-ADENOSINE THREONYLCARBAMOYLTRANSFERASE, MITOCHONDRIAL"/>
    <property type="match status" value="1"/>
</dbReference>
<sequence>RFLDARRGEIDDRTKLGVARSFQKAAVGQLEDKLVLGMRECAQKGISVRHLVVSGGVASNSFLRERLRACLDAESPDERVELVFPPPHLCTDNAAMIAWAAMDRFLAGDTDPYSIESRPKWSLEALEGQGELSQGRLGLGMTGVANLRLRDGCWVLIQLQQLNARVTLRSRTVPSIADRQALGSVGQLAGCQNEHAEAALHGRIVCLTVFSGFWVLGSGFWVLGSGFWVLGLRHSSDRCFGGSETQTAGTRPQSDEDSRERRRG</sequence>
<dbReference type="GO" id="GO:0005739">
    <property type="term" value="C:mitochondrion"/>
    <property type="evidence" value="ECO:0007669"/>
    <property type="project" value="TreeGrafter"/>
</dbReference>
<feature type="non-terminal residue" evidence="4">
    <location>
        <position position="1"/>
    </location>
</feature>
<evidence type="ECO:0000313" key="5">
    <source>
        <dbReference type="Proteomes" id="UP000308197"/>
    </source>
</evidence>
<keyword evidence="2" id="KW-1133">Transmembrane helix</keyword>
<evidence type="ECO:0000313" key="4">
    <source>
        <dbReference type="EMBL" id="TFK78225.1"/>
    </source>
</evidence>
<feature type="compositionally biased region" description="Basic and acidic residues" evidence="1">
    <location>
        <begin position="253"/>
        <end position="264"/>
    </location>
</feature>